<accession>A0A098VRD0</accession>
<dbReference type="Proteomes" id="UP000029725">
    <property type="component" value="Unassembled WGS sequence"/>
</dbReference>
<dbReference type="VEuPathDB" id="MicrosporidiaDB:DI09_33p220"/>
<keyword evidence="2" id="KW-1185">Reference proteome</keyword>
<comment type="caution">
    <text evidence="1">The sequence shown here is derived from an EMBL/GenBank/DDBJ whole genome shotgun (WGS) entry which is preliminary data.</text>
</comment>
<gene>
    <name evidence="1" type="ORF">DI09_33p220</name>
</gene>
<dbReference type="EMBL" id="JMKJ01000266">
    <property type="protein sequence ID" value="KGG51505.1"/>
    <property type="molecule type" value="Genomic_DNA"/>
</dbReference>
<dbReference type="Pfam" id="PF09802">
    <property type="entry name" value="Sec66"/>
    <property type="match status" value="1"/>
</dbReference>
<dbReference type="GeneID" id="25259622"/>
<dbReference type="HOGENOM" id="CLU_2197582_0_0_1"/>
<dbReference type="PANTHER" id="PTHR28229:SF1">
    <property type="entry name" value="TRANSLOCATION PROTEIN SEC66"/>
    <property type="match status" value="1"/>
</dbReference>
<evidence type="ECO:0000313" key="2">
    <source>
        <dbReference type="Proteomes" id="UP000029725"/>
    </source>
</evidence>
<sequence length="108" mass="12199">MASVLPIFVAVGDKITPYFPPNEAREKYIQQCSQEETPDLRSALIHRAIEAIRRTQIINEEKPSLVNLNHVGALSEEFLCSLLEAERETSAELFDIQCEAELIKEGIE</sequence>
<proteinExistence type="predicted"/>
<dbReference type="AlphaFoldDB" id="A0A098VRD0"/>
<dbReference type="InterPro" id="IPR018624">
    <property type="entry name" value="Sec66"/>
</dbReference>
<dbReference type="GO" id="GO:0031207">
    <property type="term" value="C:Sec62/Sec63 complex"/>
    <property type="evidence" value="ECO:0007669"/>
    <property type="project" value="InterPro"/>
</dbReference>
<dbReference type="GO" id="GO:0031204">
    <property type="term" value="P:post-translational protein targeting to membrane, translocation"/>
    <property type="evidence" value="ECO:0007669"/>
    <property type="project" value="InterPro"/>
</dbReference>
<dbReference type="RefSeq" id="XP_013237932.1">
    <property type="nucleotide sequence ID" value="XM_013382478.1"/>
</dbReference>
<name>A0A098VRD0_9MICR</name>
<dbReference type="OrthoDB" id="73168at2759"/>
<reference evidence="1 2" key="1">
    <citation type="submission" date="2014-04" db="EMBL/GenBank/DDBJ databases">
        <title>A new species of microsporidia sheds light on the evolution of extreme parasitism.</title>
        <authorList>
            <person name="Haag K.L."/>
            <person name="James T.Y."/>
            <person name="Larsson R."/>
            <person name="Schaer T.M."/>
            <person name="Refardt D."/>
            <person name="Pombert J.-F."/>
            <person name="Ebert D."/>
        </authorList>
    </citation>
    <scope>NUCLEOTIDE SEQUENCE [LARGE SCALE GENOMIC DNA]</scope>
    <source>
        <strain evidence="1 2">UGP3</strain>
        <tissue evidence="1">Spores</tissue>
    </source>
</reference>
<evidence type="ECO:0000313" key="1">
    <source>
        <dbReference type="EMBL" id="KGG51505.1"/>
    </source>
</evidence>
<protein>
    <submittedName>
        <fullName evidence="1">Putative translocation protein</fullName>
    </submittedName>
</protein>
<organism evidence="1 2">
    <name type="scientific">Mitosporidium daphniae</name>
    <dbReference type="NCBI Taxonomy" id="1485682"/>
    <lineage>
        <taxon>Eukaryota</taxon>
        <taxon>Fungi</taxon>
        <taxon>Fungi incertae sedis</taxon>
        <taxon>Microsporidia</taxon>
        <taxon>Mitosporidium</taxon>
    </lineage>
</organism>
<dbReference type="PANTHER" id="PTHR28229">
    <property type="entry name" value="TRANSLOCATION PROTEIN SEC66"/>
    <property type="match status" value="1"/>
</dbReference>